<dbReference type="SMART" id="SM00388">
    <property type="entry name" value="HisKA"/>
    <property type="match status" value="1"/>
</dbReference>
<keyword evidence="8" id="KW-1133">Transmembrane helix</keyword>
<proteinExistence type="predicted"/>
<gene>
    <name evidence="10" type="ordered locus">Oter_0263</name>
</gene>
<evidence type="ECO:0000313" key="10">
    <source>
        <dbReference type="EMBL" id="ACB73553.1"/>
    </source>
</evidence>
<dbReference type="Gene3D" id="3.30.565.10">
    <property type="entry name" value="Histidine kinase-like ATPase, C-terminal domain"/>
    <property type="match status" value="1"/>
</dbReference>
<dbReference type="HOGENOM" id="CLU_543843_0_0_0"/>
<evidence type="ECO:0000256" key="1">
    <source>
        <dbReference type="ARBA" id="ARBA00000085"/>
    </source>
</evidence>
<dbReference type="PRINTS" id="PR00344">
    <property type="entry name" value="BCTRLSENSOR"/>
</dbReference>
<evidence type="ECO:0000256" key="3">
    <source>
        <dbReference type="ARBA" id="ARBA00022553"/>
    </source>
</evidence>
<sequence>MADARCRHGHRPRSQRSVNASLEDLLRQARWLRFSDTATEARYDEDRFVSGMVRERVTMAACALTSAAFGLLEAHLSHGLYEFPGLMMTVHAVRFYAVIPLWVALCLATFWRGFPRWAGIANAVVTVLSCWGHSIIAWEVLRALPERNLTNMLTGSTLLVLIVALLMLPMRFRALVGVVALSLGGTLGFSHAMLGGEPVHATNLANASFSLPLVAVLILIGGWFREAADRRMFAQREHARRLAEELAAANAELARLNAEKNEFMAIAAHDLRAPLATVRGFAELLRDGRLGEEEKRVTAVHEIHAQATRMLGLVTDYLGAHAAESGTVPVRSERIDLAAEACAACERHELTAAGKQQLISGPNGASPVWVCADPGLLAQVTDNFISNALKFSPRGASIRLEVGRRGDVASLAVIDTGPGIPADEQAGLFQKFGRTSARPTDGEASHGLGLALAKRLAHAMGGQVGCESPVTGRRPGETERGARFWIELPAVEQATANSTEE</sequence>
<evidence type="ECO:0000256" key="2">
    <source>
        <dbReference type="ARBA" id="ARBA00012438"/>
    </source>
</evidence>
<dbReference type="SUPFAM" id="SSF47384">
    <property type="entry name" value="Homodimeric domain of signal transducing histidine kinase"/>
    <property type="match status" value="1"/>
</dbReference>
<dbReference type="eggNOG" id="COG2205">
    <property type="taxonomic scope" value="Bacteria"/>
</dbReference>
<evidence type="ECO:0000256" key="6">
    <source>
        <dbReference type="ARBA" id="ARBA00023012"/>
    </source>
</evidence>
<dbReference type="PROSITE" id="PS50109">
    <property type="entry name" value="HIS_KIN"/>
    <property type="match status" value="1"/>
</dbReference>
<dbReference type="EMBL" id="CP001032">
    <property type="protein sequence ID" value="ACB73553.1"/>
    <property type="molecule type" value="Genomic_DNA"/>
</dbReference>
<feature type="transmembrane region" description="Helical" evidence="8">
    <location>
        <begin position="118"/>
        <end position="137"/>
    </location>
</feature>
<comment type="catalytic activity">
    <reaction evidence="1">
        <text>ATP + protein L-histidine = ADP + protein N-phospho-L-histidine.</text>
        <dbReference type="EC" id="2.7.13.3"/>
    </reaction>
</comment>
<dbReference type="InterPro" id="IPR003661">
    <property type="entry name" value="HisK_dim/P_dom"/>
</dbReference>
<keyword evidence="8" id="KW-0812">Transmembrane</keyword>
<accession>B1ZPE8</accession>
<dbReference type="Pfam" id="PF00512">
    <property type="entry name" value="HisKA"/>
    <property type="match status" value="1"/>
</dbReference>
<keyword evidence="3" id="KW-0597">Phosphoprotein</keyword>
<evidence type="ECO:0000256" key="5">
    <source>
        <dbReference type="ARBA" id="ARBA00022777"/>
    </source>
</evidence>
<dbReference type="Proteomes" id="UP000007013">
    <property type="component" value="Chromosome"/>
</dbReference>
<feature type="coiled-coil region" evidence="7">
    <location>
        <begin position="239"/>
        <end position="266"/>
    </location>
</feature>
<feature type="transmembrane region" description="Helical" evidence="8">
    <location>
        <begin position="149"/>
        <end position="168"/>
    </location>
</feature>
<evidence type="ECO:0000256" key="7">
    <source>
        <dbReference type="SAM" id="Coils"/>
    </source>
</evidence>
<reference evidence="10 11" key="1">
    <citation type="journal article" date="2011" name="J. Bacteriol.">
        <title>Genome sequence of the verrucomicrobium Opitutus terrae PB90-1, an abundant inhabitant of rice paddy soil ecosystems.</title>
        <authorList>
            <person name="van Passel M.W."/>
            <person name="Kant R."/>
            <person name="Palva A."/>
            <person name="Copeland A."/>
            <person name="Lucas S."/>
            <person name="Lapidus A."/>
            <person name="Glavina del Rio T."/>
            <person name="Pitluck S."/>
            <person name="Goltsman E."/>
            <person name="Clum A."/>
            <person name="Sun H."/>
            <person name="Schmutz J."/>
            <person name="Larimer F.W."/>
            <person name="Land M.L."/>
            <person name="Hauser L."/>
            <person name="Kyrpides N."/>
            <person name="Mikhailova N."/>
            <person name="Richardson P.P."/>
            <person name="Janssen P.H."/>
            <person name="de Vos W.M."/>
            <person name="Smidt H."/>
        </authorList>
    </citation>
    <scope>NUCLEOTIDE SEQUENCE [LARGE SCALE GENOMIC DNA]</scope>
    <source>
        <strain evidence="11">DSM 11246 / JCM 15787 / PB90-1</strain>
    </source>
</reference>
<dbReference type="PANTHER" id="PTHR43711">
    <property type="entry name" value="TWO-COMPONENT HISTIDINE KINASE"/>
    <property type="match status" value="1"/>
</dbReference>
<name>B1ZPE8_OPITP</name>
<dbReference type="Gene3D" id="1.10.287.130">
    <property type="match status" value="1"/>
</dbReference>
<feature type="transmembrane region" description="Helical" evidence="8">
    <location>
        <begin position="206"/>
        <end position="224"/>
    </location>
</feature>
<feature type="transmembrane region" description="Helical" evidence="8">
    <location>
        <begin position="175"/>
        <end position="194"/>
    </location>
</feature>
<dbReference type="SUPFAM" id="SSF55874">
    <property type="entry name" value="ATPase domain of HSP90 chaperone/DNA topoisomerase II/histidine kinase"/>
    <property type="match status" value="1"/>
</dbReference>
<keyword evidence="6" id="KW-0902">Two-component regulatory system</keyword>
<dbReference type="InterPro" id="IPR005467">
    <property type="entry name" value="His_kinase_dom"/>
</dbReference>
<dbReference type="SMART" id="SM00387">
    <property type="entry name" value="HATPase_c"/>
    <property type="match status" value="1"/>
</dbReference>
<evidence type="ECO:0000256" key="4">
    <source>
        <dbReference type="ARBA" id="ARBA00022679"/>
    </source>
</evidence>
<dbReference type="AlphaFoldDB" id="B1ZPE8"/>
<dbReference type="InterPro" id="IPR004358">
    <property type="entry name" value="Sig_transdc_His_kin-like_C"/>
</dbReference>
<dbReference type="InterPro" id="IPR036097">
    <property type="entry name" value="HisK_dim/P_sf"/>
</dbReference>
<evidence type="ECO:0000313" key="11">
    <source>
        <dbReference type="Proteomes" id="UP000007013"/>
    </source>
</evidence>
<evidence type="ECO:0000256" key="8">
    <source>
        <dbReference type="SAM" id="Phobius"/>
    </source>
</evidence>
<dbReference type="EC" id="2.7.13.3" evidence="2"/>
<keyword evidence="5 10" id="KW-0418">Kinase</keyword>
<keyword evidence="11" id="KW-1185">Reference proteome</keyword>
<dbReference type="Pfam" id="PF02518">
    <property type="entry name" value="HATPase_c"/>
    <property type="match status" value="1"/>
</dbReference>
<dbReference type="STRING" id="452637.Oter_0263"/>
<keyword evidence="7" id="KW-0175">Coiled coil</keyword>
<dbReference type="GO" id="GO:0000155">
    <property type="term" value="F:phosphorelay sensor kinase activity"/>
    <property type="evidence" value="ECO:0007669"/>
    <property type="project" value="InterPro"/>
</dbReference>
<dbReference type="InterPro" id="IPR050736">
    <property type="entry name" value="Sensor_HK_Regulatory"/>
</dbReference>
<dbReference type="PANTHER" id="PTHR43711:SF1">
    <property type="entry name" value="HISTIDINE KINASE 1"/>
    <property type="match status" value="1"/>
</dbReference>
<keyword evidence="4" id="KW-0808">Transferase</keyword>
<dbReference type="CDD" id="cd00082">
    <property type="entry name" value="HisKA"/>
    <property type="match status" value="1"/>
</dbReference>
<feature type="transmembrane region" description="Helical" evidence="8">
    <location>
        <begin position="93"/>
        <end position="111"/>
    </location>
</feature>
<keyword evidence="8" id="KW-0472">Membrane</keyword>
<feature type="transmembrane region" description="Helical" evidence="8">
    <location>
        <begin position="57"/>
        <end position="81"/>
    </location>
</feature>
<feature type="domain" description="Histidine kinase" evidence="9">
    <location>
        <begin position="266"/>
        <end position="492"/>
    </location>
</feature>
<dbReference type="KEGG" id="ote:Oter_0263"/>
<protein>
    <recommendedName>
        <fullName evidence="2">histidine kinase</fullName>
        <ecNumber evidence="2">2.7.13.3</ecNumber>
    </recommendedName>
</protein>
<organism evidence="10 11">
    <name type="scientific">Opitutus terrae (strain DSM 11246 / JCM 15787 / PB90-1)</name>
    <dbReference type="NCBI Taxonomy" id="452637"/>
    <lineage>
        <taxon>Bacteria</taxon>
        <taxon>Pseudomonadati</taxon>
        <taxon>Verrucomicrobiota</taxon>
        <taxon>Opitutia</taxon>
        <taxon>Opitutales</taxon>
        <taxon>Opitutaceae</taxon>
        <taxon>Opitutus</taxon>
    </lineage>
</organism>
<dbReference type="InterPro" id="IPR003594">
    <property type="entry name" value="HATPase_dom"/>
</dbReference>
<evidence type="ECO:0000259" key="9">
    <source>
        <dbReference type="PROSITE" id="PS50109"/>
    </source>
</evidence>
<dbReference type="InterPro" id="IPR036890">
    <property type="entry name" value="HATPase_C_sf"/>
</dbReference>